<keyword evidence="3" id="KW-1185">Reference proteome</keyword>
<gene>
    <name evidence="2" type="ORF">ES754_10330</name>
</gene>
<feature type="transmembrane region" description="Helical" evidence="1">
    <location>
        <begin position="138"/>
        <end position="161"/>
    </location>
</feature>
<feature type="transmembrane region" description="Helical" evidence="1">
    <location>
        <begin position="173"/>
        <end position="191"/>
    </location>
</feature>
<evidence type="ECO:0000313" key="3">
    <source>
        <dbReference type="Proteomes" id="UP000321903"/>
    </source>
</evidence>
<protein>
    <submittedName>
        <fullName evidence="2">Uncharacterized protein</fullName>
    </submittedName>
</protein>
<feature type="transmembrane region" description="Helical" evidence="1">
    <location>
        <begin position="12"/>
        <end position="30"/>
    </location>
</feature>
<keyword evidence="1" id="KW-1133">Transmembrane helix</keyword>
<evidence type="ECO:0000256" key="1">
    <source>
        <dbReference type="SAM" id="Phobius"/>
    </source>
</evidence>
<name>A0A5C6ZZN2_9GAMM</name>
<keyword evidence="1" id="KW-0472">Membrane</keyword>
<keyword evidence="1" id="KW-0812">Transmembrane</keyword>
<dbReference type="Proteomes" id="UP000321903">
    <property type="component" value="Unassembled WGS sequence"/>
</dbReference>
<accession>A0A5C6ZZN2</accession>
<sequence length="243" mass="28399">MDITNLPDGIKPIAIAIIIIVTFVPFLKFLKDTYIDFEMSKFKQIINTKDYEDGLSSEMKVSLMDARDRAVFKKLYGLNLSKKYRDIALKIERQSDVNIDCEDIKKAAHYLEFKNNSIIVNYRPWLIFKRSFANTLGFTYFLVGMLIILITVIIFVINAFDLLSINIIEVEDFIFWVFMGLVYLTVAFDQLKKQEALKTVIKIITQSEKLPNLISVDENWRGKDFFKKLGFKFKSPDEINFEH</sequence>
<comment type="caution">
    <text evidence="2">The sequence shown here is derived from an EMBL/GenBank/DDBJ whole genome shotgun (WGS) entry which is preliminary data.</text>
</comment>
<dbReference type="EMBL" id="VORZ01000003">
    <property type="protein sequence ID" value="TXD96525.1"/>
    <property type="molecule type" value="Genomic_DNA"/>
</dbReference>
<dbReference type="AlphaFoldDB" id="A0A5C6ZZN2"/>
<evidence type="ECO:0000313" key="2">
    <source>
        <dbReference type="EMBL" id="TXD96525.1"/>
    </source>
</evidence>
<reference evidence="2 3" key="1">
    <citation type="submission" date="2019-08" db="EMBL/GenBank/DDBJ databases">
        <title>Genome sequence of Psychrobacter frigidicola ACAM304 (type strain).</title>
        <authorList>
            <person name="Bowman J.P."/>
        </authorList>
    </citation>
    <scope>NUCLEOTIDE SEQUENCE [LARGE SCALE GENOMIC DNA]</scope>
    <source>
        <strain evidence="2 3">ACAM 304</strain>
    </source>
</reference>
<proteinExistence type="predicted"/>
<dbReference type="RefSeq" id="WP_147224106.1">
    <property type="nucleotide sequence ID" value="NZ_CAJGYY010000001.1"/>
</dbReference>
<organism evidence="2 3">
    <name type="scientific">Psychrobacter frigidicola</name>
    <dbReference type="NCBI Taxonomy" id="45611"/>
    <lineage>
        <taxon>Bacteria</taxon>
        <taxon>Pseudomonadati</taxon>
        <taxon>Pseudomonadota</taxon>
        <taxon>Gammaproteobacteria</taxon>
        <taxon>Moraxellales</taxon>
        <taxon>Moraxellaceae</taxon>
        <taxon>Psychrobacter</taxon>
    </lineage>
</organism>